<organism evidence="1">
    <name type="scientific">marine sediment metagenome</name>
    <dbReference type="NCBI Taxonomy" id="412755"/>
    <lineage>
        <taxon>unclassified sequences</taxon>
        <taxon>metagenomes</taxon>
        <taxon>ecological metagenomes</taxon>
    </lineage>
</organism>
<reference evidence="1" key="1">
    <citation type="journal article" date="2015" name="Nature">
        <title>Complex archaea that bridge the gap between prokaryotes and eukaryotes.</title>
        <authorList>
            <person name="Spang A."/>
            <person name="Saw J.H."/>
            <person name="Jorgensen S.L."/>
            <person name="Zaremba-Niedzwiedzka K."/>
            <person name="Martijn J."/>
            <person name="Lind A.E."/>
            <person name="van Eijk R."/>
            <person name="Schleper C."/>
            <person name="Guy L."/>
            <person name="Ettema T.J."/>
        </authorList>
    </citation>
    <scope>NUCLEOTIDE SEQUENCE</scope>
</reference>
<dbReference type="AlphaFoldDB" id="A0A0F9SH09"/>
<evidence type="ECO:0000313" key="1">
    <source>
        <dbReference type="EMBL" id="KKN36256.1"/>
    </source>
</evidence>
<protein>
    <recommendedName>
        <fullName evidence="2">Terminase small subunit</fullName>
    </recommendedName>
</protein>
<name>A0A0F9SH09_9ZZZZ</name>
<gene>
    <name evidence="1" type="ORF">LCGC14_0775460</name>
</gene>
<comment type="caution">
    <text evidence="1">The sequence shown here is derived from an EMBL/GenBank/DDBJ whole genome shotgun (WGS) entry which is preliminary data.</text>
</comment>
<dbReference type="Pfam" id="PF03592">
    <property type="entry name" value="Terminase_2"/>
    <property type="match status" value="1"/>
</dbReference>
<dbReference type="EMBL" id="LAZR01001978">
    <property type="protein sequence ID" value="KKN36256.1"/>
    <property type="molecule type" value="Genomic_DNA"/>
</dbReference>
<sequence>MLVYLVKVSREHIHKKRRLKSTRTVAMETVANRRVEFNEAGASEKPWRADTKTLKKKRRVKHNLADTTFPGVEVTIPEYEFCIQYLAMSKPNAGVAAELAGFARVTGAAILKKAMVKRCIRFMQHERSKHTNVRADQVVTELGRIALADPKECFDKHGVLLPIRDLPEDVRRAIASIETEEISAGRGKNRVVVGHVRKIKFWPKPKALEKLTQHVDVNSLFPQRVELTGKDGKELQSAVIYLPDNGRGDSKEEVEVGEE</sequence>
<dbReference type="InterPro" id="IPR005335">
    <property type="entry name" value="Terminase_ssu"/>
</dbReference>
<proteinExistence type="predicted"/>
<evidence type="ECO:0008006" key="2">
    <source>
        <dbReference type="Google" id="ProtNLM"/>
    </source>
</evidence>
<dbReference type="GO" id="GO:0051276">
    <property type="term" value="P:chromosome organization"/>
    <property type="evidence" value="ECO:0007669"/>
    <property type="project" value="InterPro"/>
</dbReference>
<accession>A0A0F9SH09</accession>